<proteinExistence type="inferred from homology"/>
<organism evidence="11 12">
    <name type="scientific">Algibacter agarivorans</name>
    <dbReference type="NCBI Taxonomy" id="1109741"/>
    <lineage>
        <taxon>Bacteria</taxon>
        <taxon>Pseudomonadati</taxon>
        <taxon>Bacteroidota</taxon>
        <taxon>Flavobacteriia</taxon>
        <taxon>Flavobacteriales</taxon>
        <taxon>Flavobacteriaceae</taxon>
        <taxon>Algibacter</taxon>
    </lineage>
</organism>
<dbReference type="Pfam" id="PF14905">
    <property type="entry name" value="OMP_b-brl_3"/>
    <property type="match status" value="1"/>
</dbReference>
<dbReference type="InterPro" id="IPR037066">
    <property type="entry name" value="Plug_dom_sf"/>
</dbReference>
<dbReference type="SUPFAM" id="SSF49464">
    <property type="entry name" value="Carboxypeptidase regulatory domain-like"/>
    <property type="match status" value="1"/>
</dbReference>
<keyword evidence="5" id="KW-0732">Signal</keyword>
<dbReference type="EMBL" id="BAABJJ010000007">
    <property type="protein sequence ID" value="GAA4935177.1"/>
    <property type="molecule type" value="Genomic_DNA"/>
</dbReference>
<evidence type="ECO:0000313" key="12">
    <source>
        <dbReference type="Proteomes" id="UP001501302"/>
    </source>
</evidence>
<dbReference type="InterPro" id="IPR036942">
    <property type="entry name" value="Beta-barrel_TonB_sf"/>
</dbReference>
<comment type="caution">
    <text evidence="11">The sequence shown here is derived from an EMBL/GenBank/DDBJ whole genome shotgun (WGS) entry which is preliminary data.</text>
</comment>
<reference evidence="12" key="1">
    <citation type="journal article" date="2019" name="Int. J. Syst. Evol. Microbiol.">
        <title>The Global Catalogue of Microorganisms (GCM) 10K type strain sequencing project: providing services to taxonomists for standard genome sequencing and annotation.</title>
        <authorList>
            <consortium name="The Broad Institute Genomics Platform"/>
            <consortium name="The Broad Institute Genome Sequencing Center for Infectious Disease"/>
            <person name="Wu L."/>
            <person name="Ma J."/>
        </authorList>
    </citation>
    <scope>NUCLEOTIDE SEQUENCE [LARGE SCALE GENOMIC DNA]</scope>
    <source>
        <strain evidence="12">JCM 18285</strain>
    </source>
</reference>
<dbReference type="Gene3D" id="2.40.170.20">
    <property type="entry name" value="TonB-dependent receptor, beta-barrel domain"/>
    <property type="match status" value="1"/>
</dbReference>
<dbReference type="InterPro" id="IPR008969">
    <property type="entry name" value="CarboxyPept-like_regulatory"/>
</dbReference>
<dbReference type="InterPro" id="IPR041700">
    <property type="entry name" value="OMP_b-brl_3"/>
</dbReference>
<keyword evidence="6 8" id="KW-0472">Membrane</keyword>
<feature type="domain" description="Outer membrane protein beta-barrel" evidence="10">
    <location>
        <begin position="378"/>
        <end position="785"/>
    </location>
</feature>
<keyword evidence="12" id="KW-1185">Reference proteome</keyword>
<keyword evidence="2 8" id="KW-0813">Transport</keyword>
<gene>
    <name evidence="11" type="ORF">GCM10023314_04390</name>
</gene>
<dbReference type="PROSITE" id="PS52016">
    <property type="entry name" value="TONB_DEPENDENT_REC_3"/>
    <property type="match status" value="1"/>
</dbReference>
<evidence type="ECO:0000313" key="11">
    <source>
        <dbReference type="EMBL" id="GAA4935177.1"/>
    </source>
</evidence>
<dbReference type="InterPro" id="IPR039426">
    <property type="entry name" value="TonB-dep_rcpt-like"/>
</dbReference>
<sequence length="806" mass="91274">MAKSLVLIITFCIFTVFGFAQRPEQKEVTVSGHIIDKETQQPLEYATIAFFNKRQNKIVTGGITDAKGNFNISIQTGVYDITIEYISFKTITIPNRKLSKSEDIGRFSLEIDTESLDEIEIIAERTTVEIRLDKKIYNVGKDLTVSGGTVSDVLDNVPSVSVDAEGNVALRGNDNVRILINGKPSGLVGLNSSDALRQLPADAIEKVEVVTSPSARYEAEGTAGILNIILRRSKLQGLNGSITGNVGHPDAAGISGNINYRSGDLNFFNTSSYGYRESIGRWYNQVKYFDINTPDLDEKRDWTDTRKGLTTNVGLEWYINKTASLTSALVYRNSDNENNSVNNLIQLDKITGATSQNIRLDPEKEDNKTIQYSLNFTKDFKKSNHKLTFDFQYETSNQDQNSLINVNGMDTDIVNTSEEQTDILLQSDYVLPIGDMSQIEIGYRGNFKDTTTDYEVLLLNDNSNEFELNTNLSNVLNFRQYITAAYMQFGSKIYKFSYLLGLRMENTRTTLDQPTSGDFKKKSLTGLFPTVNLNYEISDDESIMFGFNRRLRRPRGFMLNPFPSRSSLTNVFQGNPDLDPTYSSKYELGYLNRFGKFTLSSAVYYEHSDNVMTFVSRKTGETVTIDGENFPVVERGPVNLATDNRYGFEFNLNYSPNKKWRVNTDFNLFKLERAGSFEGIDLTSNNLTWSARFTNKLTLPYAIDWQTNMNYRGPSKDAQNNRKGRGSISTAFSKDLFKEKASIAFNIRDVFNSRVYRNHITADTFTSDQEVQFRGGRTFTLSFTYRFNQKKKREREGGFNGGDVEM</sequence>
<dbReference type="PANTHER" id="PTHR30069">
    <property type="entry name" value="TONB-DEPENDENT OUTER MEMBRANE RECEPTOR"/>
    <property type="match status" value="1"/>
</dbReference>
<evidence type="ECO:0000256" key="4">
    <source>
        <dbReference type="ARBA" id="ARBA00022692"/>
    </source>
</evidence>
<evidence type="ECO:0000256" key="7">
    <source>
        <dbReference type="ARBA" id="ARBA00023237"/>
    </source>
</evidence>
<dbReference type="RefSeq" id="WP_345189923.1">
    <property type="nucleotide sequence ID" value="NZ_BAABJJ010000007.1"/>
</dbReference>
<dbReference type="Pfam" id="PF13715">
    <property type="entry name" value="CarbopepD_reg_2"/>
    <property type="match status" value="1"/>
</dbReference>
<dbReference type="SUPFAM" id="SSF56935">
    <property type="entry name" value="Porins"/>
    <property type="match status" value="1"/>
</dbReference>
<evidence type="ECO:0000259" key="9">
    <source>
        <dbReference type="Pfam" id="PF07715"/>
    </source>
</evidence>
<dbReference type="Gene3D" id="2.170.130.10">
    <property type="entry name" value="TonB-dependent receptor, plug domain"/>
    <property type="match status" value="1"/>
</dbReference>
<dbReference type="Proteomes" id="UP001501302">
    <property type="component" value="Unassembled WGS sequence"/>
</dbReference>
<evidence type="ECO:0000256" key="2">
    <source>
        <dbReference type="ARBA" id="ARBA00022448"/>
    </source>
</evidence>
<keyword evidence="4 8" id="KW-0812">Transmembrane</keyword>
<feature type="domain" description="TonB-dependent receptor plug" evidence="9">
    <location>
        <begin position="148"/>
        <end position="225"/>
    </location>
</feature>
<dbReference type="PANTHER" id="PTHR30069:SF29">
    <property type="entry name" value="HEMOGLOBIN AND HEMOGLOBIN-HAPTOGLOBIN-BINDING PROTEIN 1-RELATED"/>
    <property type="match status" value="1"/>
</dbReference>
<evidence type="ECO:0000256" key="6">
    <source>
        <dbReference type="ARBA" id="ARBA00023136"/>
    </source>
</evidence>
<accession>A0ABP9GDN7</accession>
<evidence type="ECO:0000256" key="5">
    <source>
        <dbReference type="ARBA" id="ARBA00022729"/>
    </source>
</evidence>
<dbReference type="InterPro" id="IPR012910">
    <property type="entry name" value="Plug_dom"/>
</dbReference>
<keyword evidence="7 8" id="KW-0998">Cell outer membrane</keyword>
<dbReference type="Pfam" id="PF07715">
    <property type="entry name" value="Plug"/>
    <property type="match status" value="1"/>
</dbReference>
<name>A0ABP9GDN7_9FLAO</name>
<evidence type="ECO:0000256" key="1">
    <source>
        <dbReference type="ARBA" id="ARBA00004571"/>
    </source>
</evidence>
<evidence type="ECO:0000259" key="10">
    <source>
        <dbReference type="Pfam" id="PF14905"/>
    </source>
</evidence>
<evidence type="ECO:0000256" key="8">
    <source>
        <dbReference type="PROSITE-ProRule" id="PRU01360"/>
    </source>
</evidence>
<keyword evidence="3 8" id="KW-1134">Transmembrane beta strand</keyword>
<protein>
    <submittedName>
        <fullName evidence="11">Outer membrane beta-barrel family protein</fullName>
    </submittedName>
</protein>
<dbReference type="Gene3D" id="2.60.40.1120">
    <property type="entry name" value="Carboxypeptidase-like, regulatory domain"/>
    <property type="match status" value="1"/>
</dbReference>
<comment type="subcellular location">
    <subcellularLocation>
        <location evidence="1 8">Cell outer membrane</location>
        <topology evidence="1 8">Multi-pass membrane protein</topology>
    </subcellularLocation>
</comment>
<comment type="similarity">
    <text evidence="8">Belongs to the TonB-dependent receptor family.</text>
</comment>
<evidence type="ECO:0000256" key="3">
    <source>
        <dbReference type="ARBA" id="ARBA00022452"/>
    </source>
</evidence>